<dbReference type="PANTHER" id="PTHR34846:SF11">
    <property type="entry name" value="4-CARBOXYMUCONOLACTONE DECARBOXYLASE FAMILY PROTEIN (AFU_ORTHOLOGUE AFUA_6G11590)"/>
    <property type="match status" value="1"/>
</dbReference>
<dbReference type="EMBL" id="CAFBLS010000038">
    <property type="protein sequence ID" value="CAB4865993.1"/>
    <property type="molecule type" value="Genomic_DNA"/>
</dbReference>
<protein>
    <submittedName>
        <fullName evidence="1">Unannotated protein</fullName>
    </submittedName>
</protein>
<accession>A0A6J7DFN6</accession>
<evidence type="ECO:0000313" key="1">
    <source>
        <dbReference type="EMBL" id="CAB4865993.1"/>
    </source>
</evidence>
<dbReference type="PANTHER" id="PTHR34846">
    <property type="entry name" value="4-CARBOXYMUCONOLACTONE DECARBOXYLASE FAMILY PROTEIN (AFU_ORTHOLOGUE AFUA_6G11590)"/>
    <property type="match status" value="1"/>
</dbReference>
<dbReference type="Gene3D" id="1.20.1290.10">
    <property type="entry name" value="AhpD-like"/>
    <property type="match status" value="1"/>
</dbReference>
<reference evidence="1" key="1">
    <citation type="submission" date="2020-05" db="EMBL/GenBank/DDBJ databases">
        <authorList>
            <person name="Chiriac C."/>
            <person name="Salcher M."/>
            <person name="Ghai R."/>
            <person name="Kavagutti S V."/>
        </authorList>
    </citation>
    <scope>NUCLEOTIDE SEQUENCE</scope>
</reference>
<dbReference type="AlphaFoldDB" id="A0A6J7DFN6"/>
<organism evidence="1">
    <name type="scientific">freshwater metagenome</name>
    <dbReference type="NCBI Taxonomy" id="449393"/>
    <lineage>
        <taxon>unclassified sequences</taxon>
        <taxon>metagenomes</taxon>
        <taxon>ecological metagenomes</taxon>
    </lineage>
</organism>
<proteinExistence type="predicted"/>
<name>A0A6J7DFN6_9ZZZZ</name>
<dbReference type="SUPFAM" id="SSF69118">
    <property type="entry name" value="AhpD-like"/>
    <property type="match status" value="1"/>
</dbReference>
<gene>
    <name evidence="1" type="ORF">UFOPK3402_00455</name>
</gene>
<dbReference type="InterPro" id="IPR029032">
    <property type="entry name" value="AhpD-like"/>
</dbReference>
<sequence length="191" mass="20970">MTPGPDRLPAPSVDQMTEGQRQAFDEISSGPRGALIGPFAPLIQSPELMTRVQRTGEFLRFHSSLEPRLFEMSILLVARRWDQQFEWSFHQPLALAAGLSEEIVESIGAGVRPRTMDAQETLVWDVVSELELTKAITDDTFARAGELIGHVELVELVASLGYYTLLAMVMNVAQTPAPAEPALPKLGKDAT</sequence>